<feature type="repeat" description="ANK" evidence="1">
    <location>
        <begin position="122"/>
        <end position="154"/>
    </location>
</feature>
<dbReference type="SMART" id="SM00248">
    <property type="entry name" value="ANK"/>
    <property type="match status" value="2"/>
</dbReference>
<dbReference type="PANTHER" id="PTHR47276">
    <property type="entry name" value="ANKYRIN REPEAT DOMAIN-CONTAINING PROTEIN 22"/>
    <property type="match status" value="1"/>
</dbReference>
<name>A0A8B7S119_HIPAR</name>
<dbReference type="RefSeq" id="XP_019507036.1">
    <property type="nucleotide sequence ID" value="XM_019651491.1"/>
</dbReference>
<dbReference type="OrthoDB" id="2157354at2759"/>
<dbReference type="PANTHER" id="PTHR47276:SF1">
    <property type="entry name" value="ANKYRIN REPEAT DOMAIN-CONTAINING PROTEIN 22"/>
    <property type="match status" value="1"/>
</dbReference>
<dbReference type="Proteomes" id="UP000694851">
    <property type="component" value="Unplaced"/>
</dbReference>
<keyword evidence="2" id="KW-0812">Transmembrane</keyword>
<dbReference type="InterPro" id="IPR042802">
    <property type="entry name" value="ANR22"/>
</dbReference>
<sequence>VKCMDKGVVEDEVGKTGFLIFEELYVYQFGDSILIQLVTTEDFQQGSDMKLLVLEDRLEKERTCLHYAVKKKFTFFDYLLIILLMPVLLIGYFLMVSKTKQNETLVRMLLNAGVEVNAIDRYGYTALHYACEMKNQTLIPLLLEAHADPMIRNKHGESSLDIARRLKFSQIELMLRKAS</sequence>
<dbReference type="InterPro" id="IPR002110">
    <property type="entry name" value="Ankyrin_rpt"/>
</dbReference>
<evidence type="ECO:0000313" key="3">
    <source>
        <dbReference type="Proteomes" id="UP000694851"/>
    </source>
</evidence>
<dbReference type="SUPFAM" id="SSF48403">
    <property type="entry name" value="Ankyrin repeat"/>
    <property type="match status" value="1"/>
</dbReference>
<proteinExistence type="predicted"/>
<keyword evidence="1" id="KW-0040">ANK repeat</keyword>
<organism evidence="3 4">
    <name type="scientific">Hipposideros armiger</name>
    <name type="common">Great Himalayan leaf-nosed bat</name>
    <dbReference type="NCBI Taxonomy" id="186990"/>
    <lineage>
        <taxon>Eukaryota</taxon>
        <taxon>Metazoa</taxon>
        <taxon>Chordata</taxon>
        <taxon>Craniata</taxon>
        <taxon>Vertebrata</taxon>
        <taxon>Euteleostomi</taxon>
        <taxon>Mammalia</taxon>
        <taxon>Eutheria</taxon>
        <taxon>Laurasiatheria</taxon>
        <taxon>Chiroptera</taxon>
        <taxon>Yinpterochiroptera</taxon>
        <taxon>Rhinolophoidea</taxon>
        <taxon>Hipposideridae</taxon>
        <taxon>Hipposideros</taxon>
    </lineage>
</organism>
<evidence type="ECO:0000256" key="1">
    <source>
        <dbReference type="PROSITE-ProRule" id="PRU00023"/>
    </source>
</evidence>
<dbReference type="InterPro" id="IPR036770">
    <property type="entry name" value="Ankyrin_rpt-contain_sf"/>
</dbReference>
<evidence type="ECO:0000256" key="2">
    <source>
        <dbReference type="SAM" id="Phobius"/>
    </source>
</evidence>
<dbReference type="KEGG" id="hai:109387526"/>
<dbReference type="PROSITE" id="PS50297">
    <property type="entry name" value="ANK_REP_REGION"/>
    <property type="match status" value="1"/>
</dbReference>
<protein>
    <submittedName>
        <fullName evidence="4">Ankyrin repeat domain-containing protein 22</fullName>
    </submittedName>
</protein>
<dbReference type="PROSITE" id="PS50088">
    <property type="entry name" value="ANK_REPEAT"/>
    <property type="match status" value="1"/>
</dbReference>
<reference evidence="4" key="1">
    <citation type="submission" date="2025-08" db="UniProtKB">
        <authorList>
            <consortium name="RefSeq"/>
        </authorList>
    </citation>
    <scope>IDENTIFICATION</scope>
    <source>
        <tissue evidence="4">Muscle</tissue>
    </source>
</reference>
<evidence type="ECO:0000313" key="4">
    <source>
        <dbReference type="RefSeq" id="XP_019507036.1"/>
    </source>
</evidence>
<keyword evidence="2" id="KW-0472">Membrane</keyword>
<dbReference type="Pfam" id="PF13857">
    <property type="entry name" value="Ank_5"/>
    <property type="match status" value="1"/>
</dbReference>
<keyword evidence="2" id="KW-1133">Transmembrane helix</keyword>
<feature type="non-terminal residue" evidence="4">
    <location>
        <position position="1"/>
    </location>
</feature>
<gene>
    <name evidence="4" type="primary">ANKRD22</name>
</gene>
<keyword evidence="3" id="KW-1185">Reference proteome</keyword>
<dbReference type="GeneID" id="109387526"/>
<feature type="transmembrane region" description="Helical" evidence="2">
    <location>
        <begin position="75"/>
        <end position="95"/>
    </location>
</feature>
<dbReference type="Gene3D" id="1.25.40.20">
    <property type="entry name" value="Ankyrin repeat-containing domain"/>
    <property type="match status" value="1"/>
</dbReference>
<accession>A0A8B7S119</accession>
<dbReference type="AlphaFoldDB" id="A0A8B7S119"/>
<dbReference type="CTD" id="118932"/>